<dbReference type="STRING" id="1036808.A0A0C2ZUL5"/>
<gene>
    <name evidence="1" type="ORF">SCLCIDRAFT_36442</name>
</gene>
<dbReference type="HOGENOM" id="CLU_161759_2_0_1"/>
<dbReference type="AlphaFoldDB" id="A0A0C2ZUL5"/>
<keyword evidence="2" id="KW-1185">Reference proteome</keyword>
<accession>A0A0C2ZUL5</accession>
<evidence type="ECO:0000313" key="1">
    <source>
        <dbReference type="EMBL" id="KIM56212.1"/>
    </source>
</evidence>
<dbReference type="EMBL" id="KN822120">
    <property type="protein sequence ID" value="KIM56212.1"/>
    <property type="molecule type" value="Genomic_DNA"/>
</dbReference>
<reference evidence="2" key="2">
    <citation type="submission" date="2015-01" db="EMBL/GenBank/DDBJ databases">
        <title>Evolutionary Origins and Diversification of the Mycorrhizal Mutualists.</title>
        <authorList>
            <consortium name="DOE Joint Genome Institute"/>
            <consortium name="Mycorrhizal Genomics Consortium"/>
            <person name="Kohler A."/>
            <person name="Kuo A."/>
            <person name="Nagy L.G."/>
            <person name="Floudas D."/>
            <person name="Copeland A."/>
            <person name="Barry K.W."/>
            <person name="Cichocki N."/>
            <person name="Veneault-Fourrey C."/>
            <person name="LaButti K."/>
            <person name="Lindquist E.A."/>
            <person name="Lipzen A."/>
            <person name="Lundell T."/>
            <person name="Morin E."/>
            <person name="Murat C."/>
            <person name="Riley R."/>
            <person name="Ohm R."/>
            <person name="Sun H."/>
            <person name="Tunlid A."/>
            <person name="Henrissat B."/>
            <person name="Grigoriev I.V."/>
            <person name="Hibbett D.S."/>
            <person name="Martin F."/>
        </authorList>
    </citation>
    <scope>NUCLEOTIDE SEQUENCE [LARGE SCALE GENOMIC DNA]</scope>
    <source>
        <strain evidence="2">Foug A</strain>
    </source>
</reference>
<feature type="non-terminal residue" evidence="1">
    <location>
        <position position="1"/>
    </location>
</feature>
<feature type="non-terminal residue" evidence="1">
    <location>
        <position position="95"/>
    </location>
</feature>
<dbReference type="OrthoDB" id="3004525at2759"/>
<evidence type="ECO:0000313" key="2">
    <source>
        <dbReference type="Proteomes" id="UP000053989"/>
    </source>
</evidence>
<proteinExistence type="predicted"/>
<evidence type="ECO:0008006" key="3">
    <source>
        <dbReference type="Google" id="ProtNLM"/>
    </source>
</evidence>
<name>A0A0C2ZUL5_9AGAM</name>
<sequence>YLCDWLPYKGRYLSVLLDMEAPPECRIRIGCRKDGVFRCTECAHRPIFCSDCCLDAHKPSPFHRIQRWTGTFFEDFSLCLIGFVMYLGHGGKPCP</sequence>
<dbReference type="InParanoid" id="A0A0C2ZUL5"/>
<protein>
    <recommendedName>
        <fullName evidence="3">CxC2-like cysteine cluster KDZ transposase-associated domain-containing protein</fullName>
    </recommendedName>
</protein>
<dbReference type="Proteomes" id="UP000053989">
    <property type="component" value="Unassembled WGS sequence"/>
</dbReference>
<reference evidence="1 2" key="1">
    <citation type="submission" date="2014-04" db="EMBL/GenBank/DDBJ databases">
        <authorList>
            <consortium name="DOE Joint Genome Institute"/>
            <person name="Kuo A."/>
            <person name="Kohler A."/>
            <person name="Nagy L.G."/>
            <person name="Floudas D."/>
            <person name="Copeland A."/>
            <person name="Barry K.W."/>
            <person name="Cichocki N."/>
            <person name="Veneault-Fourrey C."/>
            <person name="LaButti K."/>
            <person name="Lindquist E.A."/>
            <person name="Lipzen A."/>
            <person name="Lundell T."/>
            <person name="Morin E."/>
            <person name="Murat C."/>
            <person name="Sun H."/>
            <person name="Tunlid A."/>
            <person name="Henrissat B."/>
            <person name="Grigoriev I.V."/>
            <person name="Hibbett D.S."/>
            <person name="Martin F."/>
            <person name="Nordberg H.P."/>
            <person name="Cantor M.N."/>
            <person name="Hua S.X."/>
        </authorList>
    </citation>
    <scope>NUCLEOTIDE SEQUENCE [LARGE SCALE GENOMIC DNA]</scope>
    <source>
        <strain evidence="1 2">Foug A</strain>
    </source>
</reference>
<organism evidence="1 2">
    <name type="scientific">Scleroderma citrinum Foug A</name>
    <dbReference type="NCBI Taxonomy" id="1036808"/>
    <lineage>
        <taxon>Eukaryota</taxon>
        <taxon>Fungi</taxon>
        <taxon>Dikarya</taxon>
        <taxon>Basidiomycota</taxon>
        <taxon>Agaricomycotina</taxon>
        <taxon>Agaricomycetes</taxon>
        <taxon>Agaricomycetidae</taxon>
        <taxon>Boletales</taxon>
        <taxon>Sclerodermatineae</taxon>
        <taxon>Sclerodermataceae</taxon>
        <taxon>Scleroderma</taxon>
    </lineage>
</organism>